<keyword evidence="2" id="KW-1185">Reference proteome</keyword>
<name>A0A2N5XMG2_9HYPH</name>
<evidence type="ECO:0000313" key="1">
    <source>
        <dbReference type="EMBL" id="PLW75628.1"/>
    </source>
</evidence>
<proteinExistence type="predicted"/>
<organism evidence="1 2">
    <name type="scientific">Cohaesibacter celericrescens</name>
    <dbReference type="NCBI Taxonomy" id="2067669"/>
    <lineage>
        <taxon>Bacteria</taxon>
        <taxon>Pseudomonadati</taxon>
        <taxon>Pseudomonadota</taxon>
        <taxon>Alphaproteobacteria</taxon>
        <taxon>Hyphomicrobiales</taxon>
        <taxon>Cohaesibacteraceae</taxon>
    </lineage>
</organism>
<evidence type="ECO:0000313" key="2">
    <source>
        <dbReference type="Proteomes" id="UP000234881"/>
    </source>
</evidence>
<dbReference type="Proteomes" id="UP000234881">
    <property type="component" value="Unassembled WGS sequence"/>
</dbReference>
<gene>
    <name evidence="1" type="ORF">C0081_18435</name>
</gene>
<dbReference type="RefSeq" id="WP_101535330.1">
    <property type="nucleotide sequence ID" value="NZ_PKUQ01000047.1"/>
</dbReference>
<accession>A0A2N5XMG2</accession>
<reference evidence="1 2" key="1">
    <citation type="submission" date="2018-01" db="EMBL/GenBank/DDBJ databases">
        <title>The draft genome sequence of Cohaesibacter sp. H1304.</title>
        <authorList>
            <person name="Wang N.-N."/>
            <person name="Du Z.-J."/>
        </authorList>
    </citation>
    <scope>NUCLEOTIDE SEQUENCE [LARGE SCALE GENOMIC DNA]</scope>
    <source>
        <strain evidence="1 2">H1304</strain>
    </source>
</reference>
<sequence>MRFLRPSFALSVLVLGFTLTIFLCFTLTISNANASSFLHKLDGDWRGRGTLKTHGETPKKEALACRISAKYNQDKSNLAISGRCGAAAGTTSFQSTLIETSNGTVTGKPILQRGDLAKITLTGKTKSTSLKLVGADDKNQIHVTFILQGDRKFQSQSGRSQAGKAINTLVINWKKQ</sequence>
<protein>
    <submittedName>
        <fullName evidence="1">Uncharacterized protein</fullName>
    </submittedName>
</protein>
<comment type="caution">
    <text evidence="1">The sequence shown here is derived from an EMBL/GenBank/DDBJ whole genome shotgun (WGS) entry which is preliminary data.</text>
</comment>
<dbReference type="EMBL" id="PKUQ01000047">
    <property type="protein sequence ID" value="PLW75628.1"/>
    <property type="molecule type" value="Genomic_DNA"/>
</dbReference>
<dbReference type="AlphaFoldDB" id="A0A2N5XMG2"/>
<dbReference type="OrthoDB" id="8451048at2"/>